<keyword evidence="1" id="KW-0342">GTP-binding</keyword>
<dbReference type="CDD" id="cd01891">
    <property type="entry name" value="TypA_BipA"/>
    <property type="match status" value="1"/>
</dbReference>
<dbReference type="Gene3D" id="2.40.30.10">
    <property type="entry name" value="Translation factors"/>
    <property type="match status" value="1"/>
</dbReference>
<dbReference type="FunFam" id="2.40.30.10:FF:000016">
    <property type="entry name" value="GTP-binding protein TypA"/>
    <property type="match status" value="1"/>
</dbReference>
<dbReference type="InterPro" id="IPR000795">
    <property type="entry name" value="T_Tr_GTP-bd_dom"/>
</dbReference>
<dbReference type="InterPro" id="IPR005225">
    <property type="entry name" value="Small_GTP-bd"/>
</dbReference>
<evidence type="ECO:0000259" key="3">
    <source>
        <dbReference type="PROSITE" id="PS51722"/>
    </source>
</evidence>
<dbReference type="Pfam" id="PF21018">
    <property type="entry name" value="BipA_C"/>
    <property type="match status" value="1"/>
</dbReference>
<dbReference type="InterPro" id="IPR047042">
    <property type="entry name" value="BipA_II"/>
</dbReference>
<protein>
    <recommendedName>
        <fullName evidence="2">50S ribosomal subunit assembly factor BipA</fullName>
    </recommendedName>
</protein>
<dbReference type="GO" id="GO:0005829">
    <property type="term" value="C:cytosol"/>
    <property type="evidence" value="ECO:0007669"/>
    <property type="project" value="TreeGrafter"/>
</dbReference>
<dbReference type="NCBIfam" id="TIGR01394">
    <property type="entry name" value="TypA_BipA"/>
    <property type="match status" value="1"/>
</dbReference>
<dbReference type="Pfam" id="PF00009">
    <property type="entry name" value="GTP_EFTU"/>
    <property type="match status" value="1"/>
</dbReference>
<evidence type="ECO:0000313" key="5">
    <source>
        <dbReference type="Proteomes" id="UP000034504"/>
    </source>
</evidence>
<keyword evidence="1" id="KW-0547">Nucleotide-binding</keyword>
<dbReference type="PATRIC" id="fig|1619125.3.peg.353"/>
<dbReference type="Pfam" id="PF03144">
    <property type="entry name" value="GTP_EFTU_D2"/>
    <property type="match status" value="1"/>
</dbReference>
<comment type="caution">
    <text evidence="4">The sequence shown here is derived from an EMBL/GenBank/DDBJ whole genome shotgun (WGS) entry which is preliminary data.</text>
</comment>
<reference evidence="4 5" key="1">
    <citation type="journal article" date="2015" name="Nature">
        <title>rRNA introns, odd ribosomes, and small enigmatic genomes across a large radiation of phyla.</title>
        <authorList>
            <person name="Brown C.T."/>
            <person name="Hug L.A."/>
            <person name="Thomas B.C."/>
            <person name="Sharon I."/>
            <person name="Castelle C.J."/>
            <person name="Singh A."/>
            <person name="Wilkins M.J."/>
            <person name="Williams K.H."/>
            <person name="Banfield J.F."/>
        </authorList>
    </citation>
    <scope>NUCLEOTIDE SEQUENCE [LARGE SCALE GENOMIC DNA]</scope>
</reference>
<dbReference type="Pfam" id="PF00679">
    <property type="entry name" value="EFG_C"/>
    <property type="match status" value="1"/>
</dbReference>
<dbReference type="Gene3D" id="3.30.70.870">
    <property type="entry name" value="Elongation Factor G (Translational Gtpase), domain 3"/>
    <property type="match status" value="1"/>
</dbReference>
<dbReference type="AlphaFoldDB" id="A0A0G1NKF5"/>
<dbReference type="CDD" id="cd03691">
    <property type="entry name" value="BipA_TypA_II"/>
    <property type="match status" value="1"/>
</dbReference>
<dbReference type="GO" id="GO:1990904">
    <property type="term" value="C:ribonucleoprotein complex"/>
    <property type="evidence" value="ECO:0007669"/>
    <property type="project" value="TreeGrafter"/>
</dbReference>
<dbReference type="InterPro" id="IPR035647">
    <property type="entry name" value="EFG_III/V"/>
</dbReference>
<dbReference type="InterPro" id="IPR000640">
    <property type="entry name" value="EFG_V-like"/>
</dbReference>
<dbReference type="InterPro" id="IPR047041">
    <property type="entry name" value="BipA_GTP-bd_dom"/>
</dbReference>
<dbReference type="InterPro" id="IPR031157">
    <property type="entry name" value="G_TR_CS"/>
</dbReference>
<evidence type="ECO:0000256" key="2">
    <source>
        <dbReference type="ARBA" id="ARBA00035722"/>
    </source>
</evidence>
<dbReference type="InterPro" id="IPR009000">
    <property type="entry name" value="Transl_B-barrel_sf"/>
</dbReference>
<evidence type="ECO:0000256" key="1">
    <source>
        <dbReference type="ARBA" id="ARBA00023134"/>
    </source>
</evidence>
<sequence length="610" mass="67526">MYNEPLPMNIRNVAIIAHVDHGKTTIVDGLLKQSKTFRENELMMSRDLIMDSNDQERERGITILAKNTAVSYKDVKINIIDTPGHSDFGGEVERTLNMADGALLVVDAQEGPMPQTKFVLKKALELGLKIIVIINKVDKKDAQVTNTLYKVYDLFLELVSHENQLEFPVLYAIGKDGKAWQDTNFTAPADFTPIFDAILKYVPQPISSDEEPFQMLVSTLDWDNYKGKYAIGRVTRGVAKPGMSMVLITRDGKQEKAIVESVYVNQGLKRVETQLGRSGDIVSITGIKNASIGDTICDALKPEPLPTIKIEEPTLAISVGPNTSPFLGKEGSLLTGRQILERIEHELQTNVAMKMRVENDGQYVLLGRGELHLSVFLETLRREGFELSVGKPKVITKLVNKVEMEPIEELTVDVESGYLGAVKSELGRRRGVLVSQEELTSESSRLVFEIATKGIIGLRGVLLTVTKGTAVLSSMFIRYEKAGPPMPKLRKGAIIASHSGKAVPYGLVSAHAKGPVFIAPQTMVYQGMVVGLNGRDEDLEINVCKEKQLTNNRSVGEEGITLPPPMDMSLEQYLGILEDDELLEITPLSLRLRKKILDPNLRRRAVSRII</sequence>
<gene>
    <name evidence="4" type="ORF">UW82_C0014G0006</name>
</gene>
<dbReference type="InterPro" id="IPR006298">
    <property type="entry name" value="BipA"/>
</dbReference>
<dbReference type="SUPFAM" id="SSF52540">
    <property type="entry name" value="P-loop containing nucleoside triphosphate hydrolases"/>
    <property type="match status" value="1"/>
</dbReference>
<dbReference type="GO" id="GO:0003924">
    <property type="term" value="F:GTPase activity"/>
    <property type="evidence" value="ECO:0007669"/>
    <property type="project" value="InterPro"/>
</dbReference>
<dbReference type="Gene3D" id="2.40.50.250">
    <property type="entry name" value="bipa protein"/>
    <property type="match status" value="1"/>
</dbReference>
<dbReference type="PRINTS" id="PR00315">
    <property type="entry name" value="ELONGATNFCT"/>
</dbReference>
<dbReference type="SUPFAM" id="SSF54980">
    <property type="entry name" value="EF-G C-terminal domain-like"/>
    <property type="match status" value="2"/>
</dbReference>
<proteinExistence type="predicted"/>
<name>A0A0G1NKF5_UNCKA</name>
<dbReference type="PROSITE" id="PS51722">
    <property type="entry name" value="G_TR_2"/>
    <property type="match status" value="1"/>
</dbReference>
<accession>A0A0G1NKF5</accession>
<dbReference type="PANTHER" id="PTHR42908:SF8">
    <property type="entry name" value="TR-TYPE G DOMAIN-CONTAINING PROTEIN"/>
    <property type="match status" value="1"/>
</dbReference>
<feature type="domain" description="Tr-type G" evidence="3">
    <location>
        <begin position="8"/>
        <end position="206"/>
    </location>
</feature>
<dbReference type="InterPro" id="IPR027417">
    <property type="entry name" value="P-loop_NTPase"/>
</dbReference>
<dbReference type="Gene3D" id="3.30.70.240">
    <property type="match status" value="1"/>
</dbReference>
<dbReference type="Proteomes" id="UP000034504">
    <property type="component" value="Unassembled WGS sequence"/>
</dbReference>
<dbReference type="FunFam" id="3.40.50.300:FF:000055">
    <property type="entry name" value="GTP-binding protein TypA"/>
    <property type="match status" value="1"/>
</dbReference>
<dbReference type="GO" id="GO:0005525">
    <property type="term" value="F:GTP binding"/>
    <property type="evidence" value="ECO:0007669"/>
    <property type="project" value="UniProtKB-KW"/>
</dbReference>
<evidence type="ECO:0000313" key="4">
    <source>
        <dbReference type="EMBL" id="KKT84654.1"/>
    </source>
</evidence>
<dbReference type="InterPro" id="IPR042116">
    <property type="entry name" value="TypA/BipA_C"/>
</dbReference>
<dbReference type="NCBIfam" id="TIGR00231">
    <property type="entry name" value="small_GTP"/>
    <property type="match status" value="1"/>
</dbReference>
<dbReference type="InterPro" id="IPR048876">
    <property type="entry name" value="BipA_C"/>
</dbReference>
<dbReference type="SUPFAM" id="SSF50447">
    <property type="entry name" value="Translation proteins"/>
    <property type="match status" value="1"/>
</dbReference>
<dbReference type="Gene3D" id="3.40.50.300">
    <property type="entry name" value="P-loop containing nucleotide triphosphate hydrolases"/>
    <property type="match status" value="1"/>
</dbReference>
<dbReference type="PANTHER" id="PTHR42908">
    <property type="entry name" value="TRANSLATION ELONGATION FACTOR-RELATED"/>
    <property type="match status" value="1"/>
</dbReference>
<dbReference type="PROSITE" id="PS00301">
    <property type="entry name" value="G_TR_1"/>
    <property type="match status" value="1"/>
</dbReference>
<dbReference type="EMBL" id="LCJU01000014">
    <property type="protein sequence ID" value="KKT84654.1"/>
    <property type="molecule type" value="Genomic_DNA"/>
</dbReference>
<organism evidence="4 5">
    <name type="scientific">candidate division WWE3 bacterium GW2011_GWC2_44_9</name>
    <dbReference type="NCBI Taxonomy" id="1619125"/>
    <lineage>
        <taxon>Bacteria</taxon>
        <taxon>Katanobacteria</taxon>
    </lineage>
</organism>
<dbReference type="InterPro" id="IPR004161">
    <property type="entry name" value="EFTu-like_2"/>
</dbReference>